<dbReference type="AlphaFoldDB" id="A0A9D1N066"/>
<dbReference type="InterPro" id="IPR020040">
    <property type="entry name" value="Ribosomal_uL6_a/b-dom"/>
</dbReference>
<dbReference type="Pfam" id="PF00347">
    <property type="entry name" value="Ribosomal_L6"/>
    <property type="match status" value="1"/>
</dbReference>
<dbReference type="GO" id="GO:0022625">
    <property type="term" value="C:cytosolic large ribosomal subunit"/>
    <property type="evidence" value="ECO:0007669"/>
    <property type="project" value="UniProtKB-UniRule"/>
</dbReference>
<reference evidence="9" key="2">
    <citation type="journal article" date="2021" name="PeerJ">
        <title>Extensive microbial diversity within the chicken gut microbiome revealed by metagenomics and culture.</title>
        <authorList>
            <person name="Gilroy R."/>
            <person name="Ravi A."/>
            <person name="Getino M."/>
            <person name="Pursley I."/>
            <person name="Horton D.L."/>
            <person name="Alikhan N.F."/>
            <person name="Baker D."/>
            <person name="Gharbi K."/>
            <person name="Hall N."/>
            <person name="Watson M."/>
            <person name="Adriaenssens E.M."/>
            <person name="Foster-Nyarko E."/>
            <person name="Jarju S."/>
            <person name="Secka A."/>
            <person name="Antonio M."/>
            <person name="Oren A."/>
            <person name="Chaudhuri R.R."/>
            <person name="La Ragione R."/>
            <person name="Hildebrand F."/>
            <person name="Pallen M.J."/>
        </authorList>
    </citation>
    <scope>NUCLEOTIDE SEQUENCE</scope>
    <source>
        <strain evidence="9">CHK154-7741</strain>
    </source>
</reference>
<dbReference type="NCBIfam" id="TIGR03654">
    <property type="entry name" value="L6_bact"/>
    <property type="match status" value="1"/>
</dbReference>
<proteinExistence type="inferred from homology"/>
<comment type="caution">
    <text evidence="9">The sequence shown here is derived from an EMBL/GenBank/DDBJ whole genome shotgun (WGS) entry which is preliminary data.</text>
</comment>
<evidence type="ECO:0000256" key="3">
    <source>
        <dbReference type="ARBA" id="ARBA00023274"/>
    </source>
</evidence>
<dbReference type="FunFam" id="3.90.930.12:FF:000001">
    <property type="entry name" value="50S ribosomal protein L6"/>
    <property type="match status" value="1"/>
</dbReference>
<dbReference type="GO" id="GO:0002181">
    <property type="term" value="P:cytoplasmic translation"/>
    <property type="evidence" value="ECO:0007669"/>
    <property type="project" value="TreeGrafter"/>
</dbReference>
<gene>
    <name evidence="9" type="primary">rplF</name>
    <name evidence="9" type="ORF">IAD26_04560</name>
</gene>
<comment type="similarity">
    <text evidence="1 6">Belongs to the universal ribosomal protein uL6 family.</text>
</comment>
<dbReference type="Gene3D" id="3.90.930.12">
    <property type="entry name" value="Ribosomal protein L6, alpha-beta domain"/>
    <property type="match status" value="2"/>
</dbReference>
<dbReference type="PANTHER" id="PTHR11655">
    <property type="entry name" value="60S/50S RIBOSOMAL PROTEIN L6/L9"/>
    <property type="match status" value="1"/>
</dbReference>
<evidence type="ECO:0000256" key="2">
    <source>
        <dbReference type="ARBA" id="ARBA00022980"/>
    </source>
</evidence>
<evidence type="ECO:0000256" key="1">
    <source>
        <dbReference type="ARBA" id="ARBA00009356"/>
    </source>
</evidence>
<evidence type="ECO:0000256" key="4">
    <source>
        <dbReference type="ARBA" id="ARBA00035454"/>
    </source>
</evidence>
<dbReference type="InterPro" id="IPR000702">
    <property type="entry name" value="Ribosomal_uL6-like"/>
</dbReference>
<comment type="function">
    <text evidence="7">This protein binds to the 23S rRNA, and is important in its secondary structure. It is located near the subunit interface in the base of the L7/L12 stalk, and near the tRNA binding site of the peptidyltransferase center.</text>
</comment>
<dbReference type="PROSITE" id="PS00525">
    <property type="entry name" value="RIBOSOMAL_L6_1"/>
    <property type="match status" value="1"/>
</dbReference>
<keyword evidence="3 6" id="KW-0687">Ribonucleoprotein</keyword>
<name>A0A9D1N066_9CLOT</name>
<keyword evidence="7" id="KW-0699">rRNA-binding</keyword>
<dbReference type="SUPFAM" id="SSF56053">
    <property type="entry name" value="Ribosomal protein L6"/>
    <property type="match status" value="1"/>
</dbReference>
<dbReference type="PRINTS" id="PR00059">
    <property type="entry name" value="RIBOSOMALL6"/>
</dbReference>
<evidence type="ECO:0000259" key="8">
    <source>
        <dbReference type="Pfam" id="PF00347"/>
    </source>
</evidence>
<feature type="non-terminal residue" evidence="9">
    <location>
        <position position="1"/>
    </location>
</feature>
<evidence type="ECO:0000313" key="9">
    <source>
        <dbReference type="EMBL" id="HIU92389.1"/>
    </source>
</evidence>
<protein>
    <recommendedName>
        <fullName evidence="4 5">50S ribosomal protein L6</fullName>
    </recommendedName>
</protein>
<keyword evidence="2 6" id="KW-0689">Ribosomal protein</keyword>
<organism evidence="9 10">
    <name type="scientific">Candidatus Limenecus avicola</name>
    <dbReference type="NCBI Taxonomy" id="2840847"/>
    <lineage>
        <taxon>Bacteria</taxon>
        <taxon>Bacillati</taxon>
        <taxon>Bacillota</taxon>
        <taxon>Clostridia</taxon>
        <taxon>Eubacteriales</taxon>
        <taxon>Clostridiaceae</taxon>
        <taxon>Clostridiaceae incertae sedis</taxon>
        <taxon>Candidatus Limenecus</taxon>
    </lineage>
</organism>
<dbReference type="InterPro" id="IPR036789">
    <property type="entry name" value="Ribosomal_uL6-like_a/b-dom_sf"/>
</dbReference>
<keyword evidence="7" id="KW-0694">RNA-binding</keyword>
<evidence type="ECO:0000313" key="10">
    <source>
        <dbReference type="Proteomes" id="UP000886748"/>
    </source>
</evidence>
<accession>A0A9D1N066</accession>
<dbReference type="PANTHER" id="PTHR11655:SF14">
    <property type="entry name" value="LARGE RIBOSOMAL SUBUNIT PROTEIN UL6M"/>
    <property type="match status" value="1"/>
</dbReference>
<evidence type="ECO:0000256" key="5">
    <source>
        <dbReference type="NCBIfam" id="TIGR03654"/>
    </source>
</evidence>
<dbReference type="InterPro" id="IPR002358">
    <property type="entry name" value="Ribosomal_uL6_CS"/>
</dbReference>
<dbReference type="Proteomes" id="UP000886748">
    <property type="component" value="Unassembled WGS sequence"/>
</dbReference>
<dbReference type="GO" id="GO:0019843">
    <property type="term" value="F:rRNA binding"/>
    <property type="evidence" value="ECO:0007669"/>
    <property type="project" value="UniProtKB-UniRule"/>
</dbReference>
<sequence>HNDRKSRALWGLSRTLVNNAVEGVKHGFTKKLEIQGVGYRANMEGSNLNLVLGYSHPVLVTPPEGIKISVEANTKITVTGSNKQMVGDVAAEIRGKRPPEVYKGKGVRYEGEYVRRKAGKTGKK</sequence>
<evidence type="ECO:0000256" key="6">
    <source>
        <dbReference type="RuleBase" id="RU003869"/>
    </source>
</evidence>
<dbReference type="GO" id="GO:0003735">
    <property type="term" value="F:structural constituent of ribosome"/>
    <property type="evidence" value="ECO:0007669"/>
    <property type="project" value="UniProtKB-UniRule"/>
</dbReference>
<dbReference type="EMBL" id="DVOD01000032">
    <property type="protein sequence ID" value="HIU92389.1"/>
    <property type="molecule type" value="Genomic_DNA"/>
</dbReference>
<evidence type="ECO:0000256" key="7">
    <source>
        <dbReference type="RuleBase" id="RU003870"/>
    </source>
</evidence>
<dbReference type="InterPro" id="IPR019906">
    <property type="entry name" value="Ribosomal_uL6_bac-type"/>
</dbReference>
<reference evidence="9" key="1">
    <citation type="submission" date="2020-10" db="EMBL/GenBank/DDBJ databases">
        <authorList>
            <person name="Gilroy R."/>
        </authorList>
    </citation>
    <scope>NUCLEOTIDE SEQUENCE</scope>
    <source>
        <strain evidence="9">CHK154-7741</strain>
    </source>
</reference>
<feature type="domain" description="Large ribosomal subunit protein uL6 alpha-beta" evidence="8">
    <location>
        <begin position="36"/>
        <end position="109"/>
    </location>
</feature>